<dbReference type="GO" id="GO:0003676">
    <property type="term" value="F:nucleic acid binding"/>
    <property type="evidence" value="ECO:0007669"/>
    <property type="project" value="InterPro"/>
</dbReference>
<reference evidence="2" key="1">
    <citation type="submission" date="2023-03" db="EMBL/GenBank/DDBJ databases">
        <authorList>
            <person name="Steffen K."/>
            <person name="Cardenas P."/>
        </authorList>
    </citation>
    <scope>NUCLEOTIDE SEQUENCE</scope>
</reference>
<dbReference type="InterPro" id="IPR036397">
    <property type="entry name" value="RNaseH_sf"/>
</dbReference>
<dbReference type="Proteomes" id="UP001174909">
    <property type="component" value="Unassembled WGS sequence"/>
</dbReference>
<organism evidence="2 3">
    <name type="scientific">Geodia barretti</name>
    <name type="common">Barrett's horny sponge</name>
    <dbReference type="NCBI Taxonomy" id="519541"/>
    <lineage>
        <taxon>Eukaryota</taxon>
        <taxon>Metazoa</taxon>
        <taxon>Porifera</taxon>
        <taxon>Demospongiae</taxon>
        <taxon>Heteroscleromorpha</taxon>
        <taxon>Tetractinellida</taxon>
        <taxon>Astrophorina</taxon>
        <taxon>Geodiidae</taxon>
        <taxon>Geodia</taxon>
    </lineage>
</organism>
<accession>A0AA35WRT1</accession>
<dbReference type="PROSITE" id="PS50994">
    <property type="entry name" value="INTEGRASE"/>
    <property type="match status" value="1"/>
</dbReference>
<dbReference type="SUPFAM" id="SSF53098">
    <property type="entry name" value="Ribonuclease H-like"/>
    <property type="match status" value="1"/>
</dbReference>
<dbReference type="InterPro" id="IPR012337">
    <property type="entry name" value="RNaseH-like_sf"/>
</dbReference>
<evidence type="ECO:0000259" key="1">
    <source>
        <dbReference type="PROSITE" id="PS50994"/>
    </source>
</evidence>
<sequence length="332" mass="37324">MAKRELLVTLRDRYRSSSKKDKSRILDEFIAVTGHHRKHGIRLLGQLDEDDEVPRQARGQRIYDEAVSEAVIVIWEAADRICGKRLKAAMPHLVESMERHGHLALDPEVRDRLLAASAATLDRLLKPIRPTAGSRRRRRRKRSMGKRVPVRTYNDWNGPPPGFLEIDLVVHSGGPLSGSFIHSLVATDVCTGWTEAVPLLAKEQSLIVEGLEAIGQRLPFLIRGIDSDNDGAFINETLIGYCADRGIEFTRSRAYRSNDQAWIEQKNGNVVRRFVGHDRYSGQVAGQTMAQLYGALRLYVNFFQPSFKLIDKTRDGAPPSSVTVRRPRPATG</sequence>
<dbReference type="Gene3D" id="3.30.420.10">
    <property type="entry name" value="Ribonuclease H-like superfamily/Ribonuclease H"/>
    <property type="match status" value="1"/>
</dbReference>
<protein>
    <submittedName>
        <fullName evidence="2">Uncharacterized protein y4rM</fullName>
    </submittedName>
</protein>
<evidence type="ECO:0000313" key="3">
    <source>
        <dbReference type="Proteomes" id="UP001174909"/>
    </source>
</evidence>
<dbReference type="EMBL" id="CASHTH010002478">
    <property type="protein sequence ID" value="CAI8030399.1"/>
    <property type="molecule type" value="Genomic_DNA"/>
</dbReference>
<comment type="caution">
    <text evidence="2">The sequence shown here is derived from an EMBL/GenBank/DDBJ whole genome shotgun (WGS) entry which is preliminary data.</text>
</comment>
<dbReference type="InterPro" id="IPR001584">
    <property type="entry name" value="Integrase_cat-core"/>
</dbReference>
<keyword evidence="3" id="KW-1185">Reference proteome</keyword>
<evidence type="ECO:0000313" key="2">
    <source>
        <dbReference type="EMBL" id="CAI8030399.1"/>
    </source>
</evidence>
<feature type="domain" description="Integrase catalytic" evidence="1">
    <location>
        <begin position="157"/>
        <end position="327"/>
    </location>
</feature>
<proteinExistence type="predicted"/>
<dbReference type="AlphaFoldDB" id="A0AA35WRT1"/>
<name>A0AA35WRT1_GEOBA</name>
<gene>
    <name evidence="2" type="ORF">GBAR_LOCUS17246</name>
</gene>
<dbReference type="GO" id="GO:0015074">
    <property type="term" value="P:DNA integration"/>
    <property type="evidence" value="ECO:0007669"/>
    <property type="project" value="InterPro"/>
</dbReference>